<dbReference type="Pfam" id="PF04307">
    <property type="entry name" value="YdjM"/>
    <property type="match status" value="1"/>
</dbReference>
<name>A0A1T4LUB1_9FIRM</name>
<dbReference type="OrthoDB" id="5459053at2"/>
<feature type="transmembrane region" description="Helical" evidence="1">
    <location>
        <begin position="87"/>
        <end position="107"/>
    </location>
</feature>
<dbReference type="STRING" id="142842.SAMN02745118_01247"/>
<keyword evidence="1" id="KW-0812">Transmembrane</keyword>
<organism evidence="2 3">
    <name type="scientific">Selenihalanaerobacter shriftii</name>
    <dbReference type="NCBI Taxonomy" id="142842"/>
    <lineage>
        <taxon>Bacteria</taxon>
        <taxon>Bacillati</taxon>
        <taxon>Bacillota</taxon>
        <taxon>Clostridia</taxon>
        <taxon>Halanaerobiales</taxon>
        <taxon>Halobacteroidaceae</taxon>
        <taxon>Selenihalanaerobacter</taxon>
    </lineage>
</organism>
<keyword evidence="1" id="KW-0472">Membrane</keyword>
<dbReference type="PANTHER" id="PTHR35531:SF1">
    <property type="entry name" value="INNER MEMBRANE PROTEIN YBCI-RELATED"/>
    <property type="match status" value="1"/>
</dbReference>
<feature type="transmembrane region" description="Helical" evidence="1">
    <location>
        <begin position="161"/>
        <end position="183"/>
    </location>
</feature>
<dbReference type="AlphaFoldDB" id="A0A1T4LUB1"/>
<sequence length="189" mass="22014">MTYHTHFAFSILFAFTVIKNLNSFQLHNYFDFEFLLILYKSSPVNLYCAAALGAILPDIDHVNSRIGNKLKPISWIIKLFGIKHRGLTHSILGVFLFSILLEKLLLINWIDKIWYYSLLIGYISHLIADMFNPLGIPILYPNEYRFKFGINITTGSWKENTFFSITILILFIIFIIELGYYNISFSILN</sequence>
<dbReference type="RefSeq" id="WP_078809734.1">
    <property type="nucleotide sequence ID" value="NZ_FUWM01000009.1"/>
</dbReference>
<feature type="transmembrane region" description="Helical" evidence="1">
    <location>
        <begin position="113"/>
        <end position="140"/>
    </location>
</feature>
<accession>A0A1T4LUB1</accession>
<evidence type="ECO:0000313" key="2">
    <source>
        <dbReference type="EMBL" id="SJZ58118.1"/>
    </source>
</evidence>
<protein>
    <submittedName>
        <fullName evidence="2">Inner membrane protein</fullName>
    </submittedName>
</protein>
<evidence type="ECO:0000256" key="1">
    <source>
        <dbReference type="SAM" id="Phobius"/>
    </source>
</evidence>
<dbReference type="EMBL" id="FUWM01000009">
    <property type="protein sequence ID" value="SJZ58118.1"/>
    <property type="molecule type" value="Genomic_DNA"/>
</dbReference>
<keyword evidence="1" id="KW-1133">Transmembrane helix</keyword>
<dbReference type="PANTHER" id="PTHR35531">
    <property type="entry name" value="INNER MEMBRANE PROTEIN YBCI-RELATED"/>
    <property type="match status" value="1"/>
</dbReference>
<dbReference type="Proteomes" id="UP000190625">
    <property type="component" value="Unassembled WGS sequence"/>
</dbReference>
<evidence type="ECO:0000313" key="3">
    <source>
        <dbReference type="Proteomes" id="UP000190625"/>
    </source>
</evidence>
<gene>
    <name evidence="2" type="ORF">SAMN02745118_01247</name>
</gene>
<reference evidence="3" key="1">
    <citation type="submission" date="2017-02" db="EMBL/GenBank/DDBJ databases">
        <authorList>
            <person name="Varghese N."/>
            <person name="Submissions S."/>
        </authorList>
    </citation>
    <scope>NUCLEOTIDE SEQUENCE [LARGE SCALE GENOMIC DNA]</scope>
    <source>
        <strain evidence="3">ATCC BAA-73</strain>
    </source>
</reference>
<dbReference type="InterPro" id="IPR007404">
    <property type="entry name" value="YdjM-like"/>
</dbReference>
<proteinExistence type="predicted"/>
<keyword evidence="3" id="KW-1185">Reference proteome</keyword>